<keyword evidence="2" id="KW-0732">Signal</keyword>
<dbReference type="PANTHER" id="PTHR46091:SF3">
    <property type="entry name" value="AMINE OXIDASE DOMAIN-CONTAINING PROTEIN"/>
    <property type="match status" value="1"/>
</dbReference>
<keyword evidence="1" id="KW-0285">Flavoprotein</keyword>
<gene>
    <name evidence="7" type="ORF">SAMN05421766_103315</name>
</gene>
<keyword evidence="8" id="KW-1185">Reference proteome</keyword>
<evidence type="ECO:0000256" key="1">
    <source>
        <dbReference type="ARBA" id="ARBA00022630"/>
    </source>
</evidence>
<comment type="caution">
    <text evidence="7">The sequence shown here is derived from an EMBL/GenBank/DDBJ whole genome shotgun (WGS) entry which is preliminary data.</text>
</comment>
<dbReference type="Proteomes" id="UP000185728">
    <property type="component" value="Unassembled WGS sequence"/>
</dbReference>
<keyword evidence="3" id="KW-0274">FAD</keyword>
<keyword evidence="4" id="KW-0521">NADP</keyword>
<dbReference type="EMBL" id="FTOB01000003">
    <property type="protein sequence ID" value="SIS67753.1"/>
    <property type="molecule type" value="Genomic_DNA"/>
</dbReference>
<evidence type="ECO:0000313" key="8">
    <source>
        <dbReference type="Proteomes" id="UP000185728"/>
    </source>
</evidence>
<dbReference type="Gene3D" id="3.50.50.60">
    <property type="entry name" value="FAD/NAD(P)-binding domain"/>
    <property type="match status" value="2"/>
</dbReference>
<feature type="domain" description="Amine oxidase" evidence="6">
    <location>
        <begin position="30"/>
        <end position="522"/>
    </location>
</feature>
<dbReference type="Pfam" id="PF01593">
    <property type="entry name" value="Amino_oxidase"/>
    <property type="match status" value="1"/>
</dbReference>
<dbReference type="SUPFAM" id="SSF51905">
    <property type="entry name" value="FAD/NAD(P)-binding domain"/>
    <property type="match status" value="1"/>
</dbReference>
<dbReference type="InterPro" id="IPR052206">
    <property type="entry name" value="Retinol_saturase"/>
</dbReference>
<sequence>MQNTTKDSSATRTKDASHTYDSIIIGSGAGGLATAICLARAGKKVVVLEQHDVPGGWCHSFYLNGHRFTPGVHYVGLMAEGEATNDLYRGLGIANELVFFKMNPDAYEHVRIGEERFDFPANLDLLIKRLSARFPKEKKQIYNYLHLTRKVSEELYSLPYFKGFWQKLTIPFKTKHFGKYGMFSVRRVIGWHIKNPLLRNILNIQCGDHGVQPKKVPFVMHSALMYHYFQGGYYPMGGGGALIKAMTNTLKKHGGELRTSTAVKKIILEGSKRKKAVGVRLENGQELYADTIVSNADVGITYNDLVGRENLSTKFQKKLANTKYSSTSLMLFLIVDMDLRKAGLDSGNIWMMPNKDTDDFYDSMLDSDISKGDAFEGMFISCTTLKDPSSYDGKHHSIEAITLVDFKAFEKFKNEGLERSQAYLDFKELLMQKMINGLEKAIPGISKHIVQKDLGTPLTNKYYVNTTDGNIYGTEKSLKHIGPFAYKAKSEIENLYLCGASILSHGVAGVSHSGVDTAAQILKCDPDELKKPPEDQHIRIYDAEDATDYPEWMLKKIAVKTARTKKKSEGINTQNIY</sequence>
<evidence type="ECO:0000256" key="4">
    <source>
        <dbReference type="ARBA" id="ARBA00022857"/>
    </source>
</evidence>
<evidence type="ECO:0000313" key="7">
    <source>
        <dbReference type="EMBL" id="SIS67753.1"/>
    </source>
</evidence>
<proteinExistence type="predicted"/>
<accession>A0ABY1KRI2</accession>
<keyword evidence="5" id="KW-0520">NAD</keyword>
<evidence type="ECO:0000256" key="3">
    <source>
        <dbReference type="ARBA" id="ARBA00022827"/>
    </source>
</evidence>
<dbReference type="InterPro" id="IPR036188">
    <property type="entry name" value="FAD/NAD-bd_sf"/>
</dbReference>
<reference evidence="7 8" key="1">
    <citation type="submission" date="2017-01" db="EMBL/GenBank/DDBJ databases">
        <authorList>
            <person name="Varghese N."/>
            <person name="Submissions S."/>
        </authorList>
    </citation>
    <scope>NUCLEOTIDE SEQUENCE [LARGE SCALE GENOMIC DNA]</scope>
    <source>
        <strain evidence="7 8">DSM 2061</strain>
    </source>
</reference>
<organism evidence="7 8">
    <name type="scientific">Zobellia uliginosa</name>
    <dbReference type="NCBI Taxonomy" id="143224"/>
    <lineage>
        <taxon>Bacteria</taxon>
        <taxon>Pseudomonadati</taxon>
        <taxon>Bacteroidota</taxon>
        <taxon>Flavobacteriia</taxon>
        <taxon>Flavobacteriales</taxon>
        <taxon>Flavobacteriaceae</taxon>
        <taxon>Zobellia</taxon>
    </lineage>
</organism>
<evidence type="ECO:0000259" key="6">
    <source>
        <dbReference type="Pfam" id="PF01593"/>
    </source>
</evidence>
<evidence type="ECO:0000256" key="5">
    <source>
        <dbReference type="ARBA" id="ARBA00023027"/>
    </source>
</evidence>
<dbReference type="InterPro" id="IPR002937">
    <property type="entry name" value="Amino_oxidase"/>
</dbReference>
<dbReference type="RefSeq" id="WP_076455567.1">
    <property type="nucleotide sequence ID" value="NZ_FTOB01000003.1"/>
</dbReference>
<name>A0ABY1KRI2_9FLAO</name>
<dbReference type="PANTHER" id="PTHR46091">
    <property type="entry name" value="BLR7054 PROTEIN"/>
    <property type="match status" value="1"/>
</dbReference>
<evidence type="ECO:0000256" key="2">
    <source>
        <dbReference type="ARBA" id="ARBA00022729"/>
    </source>
</evidence>
<protein>
    <submittedName>
        <fullName evidence="7">Phytoene dehydrogenase-related protein</fullName>
    </submittedName>
</protein>